<feature type="transmembrane region" description="Helical" evidence="1">
    <location>
        <begin position="38"/>
        <end position="57"/>
    </location>
</feature>
<dbReference type="AlphaFoldDB" id="A0A8J8WCB9"/>
<proteinExistence type="predicted"/>
<protein>
    <submittedName>
        <fullName evidence="2">Uncharacterized protein</fullName>
    </submittedName>
</protein>
<dbReference type="Proteomes" id="UP000770661">
    <property type="component" value="Unassembled WGS sequence"/>
</dbReference>
<accession>A0A8J8WCB9</accession>
<evidence type="ECO:0000313" key="2">
    <source>
        <dbReference type="EMBL" id="KAG0696537.1"/>
    </source>
</evidence>
<gene>
    <name evidence="2" type="ORF">GWK47_003102</name>
</gene>
<evidence type="ECO:0000256" key="1">
    <source>
        <dbReference type="SAM" id="Phobius"/>
    </source>
</evidence>
<keyword evidence="3" id="KW-1185">Reference proteome</keyword>
<keyword evidence="1" id="KW-0812">Transmembrane</keyword>
<keyword evidence="1" id="KW-1133">Transmembrane helix</keyword>
<comment type="caution">
    <text evidence="2">The sequence shown here is derived from an EMBL/GenBank/DDBJ whole genome shotgun (WGS) entry which is preliminary data.</text>
</comment>
<keyword evidence="1" id="KW-0472">Membrane</keyword>
<sequence>MNKYHQVMMLCLAAVLASMTVAVVVLWNHGYLKDSGGFTLLGVYFIVLVMAFALRYAGNDYASNTNETNIEDQPPSYESVTAKPPPYYYLFAEVPPAADVTPGTLSTHRLPASWSVPVHNMVQPFYKTSCYPTARHEALPPLYSEVMTDNRPRMNQSRPHHATLVTDAPLQHPSMHWALQRQLSSPP</sequence>
<dbReference type="EMBL" id="JACEEZ010025872">
    <property type="protein sequence ID" value="KAG0696537.1"/>
    <property type="molecule type" value="Genomic_DNA"/>
</dbReference>
<name>A0A8J8WCB9_CHIOP</name>
<reference evidence="2" key="1">
    <citation type="submission" date="2020-07" db="EMBL/GenBank/DDBJ databases">
        <title>The High-quality genome of the commercially important snow crab, Chionoecetes opilio.</title>
        <authorList>
            <person name="Jeong J.-H."/>
            <person name="Ryu S."/>
        </authorList>
    </citation>
    <scope>NUCLEOTIDE SEQUENCE</scope>
    <source>
        <strain evidence="2">MADBK_172401_WGS</strain>
        <tissue evidence="2">Digestive gland</tissue>
    </source>
</reference>
<evidence type="ECO:0000313" key="3">
    <source>
        <dbReference type="Proteomes" id="UP000770661"/>
    </source>
</evidence>
<organism evidence="2 3">
    <name type="scientific">Chionoecetes opilio</name>
    <name type="common">Atlantic snow crab</name>
    <name type="synonym">Cancer opilio</name>
    <dbReference type="NCBI Taxonomy" id="41210"/>
    <lineage>
        <taxon>Eukaryota</taxon>
        <taxon>Metazoa</taxon>
        <taxon>Ecdysozoa</taxon>
        <taxon>Arthropoda</taxon>
        <taxon>Crustacea</taxon>
        <taxon>Multicrustacea</taxon>
        <taxon>Malacostraca</taxon>
        <taxon>Eumalacostraca</taxon>
        <taxon>Eucarida</taxon>
        <taxon>Decapoda</taxon>
        <taxon>Pleocyemata</taxon>
        <taxon>Brachyura</taxon>
        <taxon>Eubrachyura</taxon>
        <taxon>Majoidea</taxon>
        <taxon>Majidae</taxon>
        <taxon>Chionoecetes</taxon>
    </lineage>
</organism>